<organism evidence="1 2">
    <name type="scientific">Plakobranchus ocellatus</name>
    <dbReference type="NCBI Taxonomy" id="259542"/>
    <lineage>
        <taxon>Eukaryota</taxon>
        <taxon>Metazoa</taxon>
        <taxon>Spiralia</taxon>
        <taxon>Lophotrochozoa</taxon>
        <taxon>Mollusca</taxon>
        <taxon>Gastropoda</taxon>
        <taxon>Heterobranchia</taxon>
        <taxon>Euthyneura</taxon>
        <taxon>Panpulmonata</taxon>
        <taxon>Sacoglossa</taxon>
        <taxon>Placobranchoidea</taxon>
        <taxon>Plakobranchidae</taxon>
        <taxon>Plakobranchus</taxon>
    </lineage>
</organism>
<protein>
    <submittedName>
        <fullName evidence="1">Uncharacterized protein</fullName>
    </submittedName>
</protein>
<sequence>MFHVQEIRSYRSRVHIFKLLSEEGSCRSDSDGAVRRCEKRFCSKFKSCFGTDGDLQSEIKDRMFQLASGKAVPVIANFTALGGLKRTRDLRIPSVREEIGSREKST</sequence>
<evidence type="ECO:0000313" key="1">
    <source>
        <dbReference type="EMBL" id="GFN86179.1"/>
    </source>
</evidence>
<dbReference type="Proteomes" id="UP000735302">
    <property type="component" value="Unassembled WGS sequence"/>
</dbReference>
<keyword evidence="2" id="KW-1185">Reference proteome</keyword>
<accession>A0AAV3YSR7</accession>
<name>A0AAV3YSR7_9GAST</name>
<reference evidence="1 2" key="1">
    <citation type="journal article" date="2021" name="Elife">
        <title>Chloroplast acquisition without the gene transfer in kleptoplastic sea slugs, Plakobranchus ocellatus.</title>
        <authorList>
            <person name="Maeda T."/>
            <person name="Takahashi S."/>
            <person name="Yoshida T."/>
            <person name="Shimamura S."/>
            <person name="Takaki Y."/>
            <person name="Nagai Y."/>
            <person name="Toyoda A."/>
            <person name="Suzuki Y."/>
            <person name="Arimoto A."/>
            <person name="Ishii H."/>
            <person name="Satoh N."/>
            <person name="Nishiyama T."/>
            <person name="Hasebe M."/>
            <person name="Maruyama T."/>
            <person name="Minagawa J."/>
            <person name="Obokata J."/>
            <person name="Shigenobu S."/>
        </authorList>
    </citation>
    <scope>NUCLEOTIDE SEQUENCE [LARGE SCALE GENOMIC DNA]</scope>
</reference>
<dbReference type="AlphaFoldDB" id="A0AAV3YSR7"/>
<gene>
    <name evidence="1" type="ORF">PoB_001268500</name>
</gene>
<proteinExistence type="predicted"/>
<evidence type="ECO:0000313" key="2">
    <source>
        <dbReference type="Proteomes" id="UP000735302"/>
    </source>
</evidence>
<comment type="caution">
    <text evidence="1">The sequence shown here is derived from an EMBL/GenBank/DDBJ whole genome shotgun (WGS) entry which is preliminary data.</text>
</comment>
<dbReference type="EMBL" id="BLXT01001502">
    <property type="protein sequence ID" value="GFN86179.1"/>
    <property type="molecule type" value="Genomic_DNA"/>
</dbReference>